<evidence type="ECO:0000313" key="2">
    <source>
        <dbReference type="EMBL" id="MBD8488755.1"/>
    </source>
</evidence>
<dbReference type="Proteomes" id="UP000647133">
    <property type="component" value="Unassembled WGS sequence"/>
</dbReference>
<dbReference type="InterPro" id="IPR018490">
    <property type="entry name" value="cNMP-bd_dom_sf"/>
</dbReference>
<comment type="caution">
    <text evidence="2">The sequence shown here is derived from an EMBL/GenBank/DDBJ whole genome shotgun (WGS) entry which is preliminary data.</text>
</comment>
<dbReference type="InterPro" id="IPR014710">
    <property type="entry name" value="RmlC-like_jellyroll"/>
</dbReference>
<sequence>MQALQQYIKTYFDLKANDLAILASLFITEKLSKGEYYLKTGSYDSKLSFIKTGHLRIFDYTDAKDITQWISSPGDFITDLQCLVFQGPARKNVQAISDCELFTITKTNYQRLPDIIPQWHEIEKIFIAKCFMTLEDRVFGFLSLSAEERFQRLFDYKRELFNQVPLHQIASMLGISPETLSRIRKNLNS</sequence>
<gene>
    <name evidence="2" type="ORF">IFO69_08365</name>
</gene>
<feature type="domain" description="Cyclic nucleotide-binding" evidence="1">
    <location>
        <begin position="10"/>
        <end position="112"/>
    </location>
</feature>
<dbReference type="InterPro" id="IPR000595">
    <property type="entry name" value="cNMP-bd_dom"/>
</dbReference>
<dbReference type="Gene3D" id="1.10.10.10">
    <property type="entry name" value="Winged helix-like DNA-binding domain superfamily/Winged helix DNA-binding domain"/>
    <property type="match status" value="1"/>
</dbReference>
<dbReference type="Gene3D" id="2.60.120.10">
    <property type="entry name" value="Jelly Rolls"/>
    <property type="match status" value="1"/>
</dbReference>
<keyword evidence="3" id="KW-1185">Reference proteome</keyword>
<protein>
    <submittedName>
        <fullName evidence="2">Crp/Fnr family transcriptional regulator</fullName>
    </submittedName>
</protein>
<evidence type="ECO:0000259" key="1">
    <source>
        <dbReference type="PROSITE" id="PS50042"/>
    </source>
</evidence>
<accession>A0ABR9AJ73</accession>
<dbReference type="SUPFAM" id="SSF51206">
    <property type="entry name" value="cAMP-binding domain-like"/>
    <property type="match status" value="1"/>
</dbReference>
<name>A0ABR9AJ73_9BACT</name>
<dbReference type="RefSeq" id="WP_192009607.1">
    <property type="nucleotide sequence ID" value="NZ_JACYTQ010000002.1"/>
</dbReference>
<dbReference type="CDD" id="cd00038">
    <property type="entry name" value="CAP_ED"/>
    <property type="match status" value="1"/>
</dbReference>
<proteinExistence type="predicted"/>
<organism evidence="2 3">
    <name type="scientific">Echinicola arenosa</name>
    <dbReference type="NCBI Taxonomy" id="2774144"/>
    <lineage>
        <taxon>Bacteria</taxon>
        <taxon>Pseudomonadati</taxon>
        <taxon>Bacteroidota</taxon>
        <taxon>Cytophagia</taxon>
        <taxon>Cytophagales</taxon>
        <taxon>Cyclobacteriaceae</taxon>
        <taxon>Echinicola</taxon>
    </lineage>
</organism>
<dbReference type="EMBL" id="JACYTQ010000002">
    <property type="protein sequence ID" value="MBD8488755.1"/>
    <property type="molecule type" value="Genomic_DNA"/>
</dbReference>
<reference evidence="2 3" key="1">
    <citation type="submission" date="2020-09" db="EMBL/GenBank/DDBJ databases">
        <title>Echinicola sp. CAU 1574 isolated from sand of Sido Beach.</title>
        <authorList>
            <person name="Kim W."/>
        </authorList>
    </citation>
    <scope>NUCLEOTIDE SEQUENCE [LARGE SCALE GENOMIC DNA]</scope>
    <source>
        <strain evidence="2 3">CAU 1574</strain>
    </source>
</reference>
<dbReference type="InterPro" id="IPR036388">
    <property type="entry name" value="WH-like_DNA-bd_sf"/>
</dbReference>
<dbReference type="Pfam" id="PF00027">
    <property type="entry name" value="cNMP_binding"/>
    <property type="match status" value="1"/>
</dbReference>
<evidence type="ECO:0000313" key="3">
    <source>
        <dbReference type="Proteomes" id="UP000647133"/>
    </source>
</evidence>
<dbReference type="PROSITE" id="PS50042">
    <property type="entry name" value="CNMP_BINDING_3"/>
    <property type="match status" value="1"/>
</dbReference>